<evidence type="ECO:0000313" key="1">
    <source>
        <dbReference type="EMBL" id="KAH7924921.1"/>
    </source>
</evidence>
<sequence>MGGCGYLVHSGQARLDPPGLGVTVTPDACTPFSFVQHIRLSLTHAPSEIHVAEFFVPVDHITQRAPLSSSFGVSITSSTHLSPMFTPPGSQNYPSINCQGVGPASISISDLSTLPVCQAFIAHQV</sequence>
<comment type="caution">
    <text evidence="1">The sequence shown here is derived from an EMBL/GenBank/DDBJ whole genome shotgun (WGS) entry which is preliminary data.</text>
</comment>
<protein>
    <submittedName>
        <fullName evidence="1">Uncharacterized protein</fullName>
    </submittedName>
</protein>
<dbReference type="Proteomes" id="UP000790709">
    <property type="component" value="Unassembled WGS sequence"/>
</dbReference>
<organism evidence="1 2">
    <name type="scientific">Leucogyrophana mollusca</name>
    <dbReference type="NCBI Taxonomy" id="85980"/>
    <lineage>
        <taxon>Eukaryota</taxon>
        <taxon>Fungi</taxon>
        <taxon>Dikarya</taxon>
        <taxon>Basidiomycota</taxon>
        <taxon>Agaricomycotina</taxon>
        <taxon>Agaricomycetes</taxon>
        <taxon>Agaricomycetidae</taxon>
        <taxon>Boletales</taxon>
        <taxon>Boletales incertae sedis</taxon>
        <taxon>Leucogyrophana</taxon>
    </lineage>
</organism>
<gene>
    <name evidence="1" type="ORF">BV22DRAFT_474783</name>
</gene>
<proteinExistence type="predicted"/>
<keyword evidence="2" id="KW-1185">Reference proteome</keyword>
<reference evidence="1" key="1">
    <citation type="journal article" date="2021" name="New Phytol.">
        <title>Evolutionary innovations through gain and loss of genes in the ectomycorrhizal Boletales.</title>
        <authorList>
            <person name="Wu G."/>
            <person name="Miyauchi S."/>
            <person name="Morin E."/>
            <person name="Kuo A."/>
            <person name="Drula E."/>
            <person name="Varga T."/>
            <person name="Kohler A."/>
            <person name="Feng B."/>
            <person name="Cao Y."/>
            <person name="Lipzen A."/>
            <person name="Daum C."/>
            <person name="Hundley H."/>
            <person name="Pangilinan J."/>
            <person name="Johnson J."/>
            <person name="Barry K."/>
            <person name="LaButti K."/>
            <person name="Ng V."/>
            <person name="Ahrendt S."/>
            <person name="Min B."/>
            <person name="Choi I.G."/>
            <person name="Park H."/>
            <person name="Plett J.M."/>
            <person name="Magnuson J."/>
            <person name="Spatafora J.W."/>
            <person name="Nagy L.G."/>
            <person name="Henrissat B."/>
            <person name="Grigoriev I.V."/>
            <person name="Yang Z.L."/>
            <person name="Xu J."/>
            <person name="Martin F.M."/>
        </authorList>
    </citation>
    <scope>NUCLEOTIDE SEQUENCE</scope>
    <source>
        <strain evidence="1">KUC20120723A-06</strain>
    </source>
</reference>
<accession>A0ACB8BGB9</accession>
<evidence type="ECO:0000313" key="2">
    <source>
        <dbReference type="Proteomes" id="UP000790709"/>
    </source>
</evidence>
<dbReference type="EMBL" id="MU266413">
    <property type="protein sequence ID" value="KAH7924921.1"/>
    <property type="molecule type" value="Genomic_DNA"/>
</dbReference>
<name>A0ACB8BGB9_9AGAM</name>